<protein>
    <recommendedName>
        <fullName evidence="3">F-box domain-containing protein</fullName>
    </recommendedName>
</protein>
<organism evidence="1 2">
    <name type="scientific">Coptis chinensis</name>
    <dbReference type="NCBI Taxonomy" id="261450"/>
    <lineage>
        <taxon>Eukaryota</taxon>
        <taxon>Viridiplantae</taxon>
        <taxon>Streptophyta</taxon>
        <taxon>Embryophyta</taxon>
        <taxon>Tracheophyta</taxon>
        <taxon>Spermatophyta</taxon>
        <taxon>Magnoliopsida</taxon>
        <taxon>Ranunculales</taxon>
        <taxon>Ranunculaceae</taxon>
        <taxon>Coptidoideae</taxon>
        <taxon>Coptis</taxon>
    </lineage>
</organism>
<dbReference type="InterPro" id="IPR050796">
    <property type="entry name" value="SCF_F-box_component"/>
</dbReference>
<evidence type="ECO:0008006" key="3">
    <source>
        <dbReference type="Google" id="ProtNLM"/>
    </source>
</evidence>
<dbReference type="InterPro" id="IPR036047">
    <property type="entry name" value="F-box-like_dom_sf"/>
</dbReference>
<dbReference type="OrthoDB" id="1939210at2759"/>
<dbReference type="SUPFAM" id="SSF81383">
    <property type="entry name" value="F-box domain"/>
    <property type="match status" value="1"/>
</dbReference>
<evidence type="ECO:0000313" key="2">
    <source>
        <dbReference type="Proteomes" id="UP000631114"/>
    </source>
</evidence>
<name>A0A835LKA5_9MAGN</name>
<proteinExistence type="predicted"/>
<evidence type="ECO:0000313" key="1">
    <source>
        <dbReference type="EMBL" id="KAF9590441.1"/>
    </source>
</evidence>
<comment type="caution">
    <text evidence="1">The sequence shown here is derived from an EMBL/GenBank/DDBJ whole genome shotgun (WGS) entry which is preliminary data.</text>
</comment>
<dbReference type="AlphaFoldDB" id="A0A835LKA5"/>
<dbReference type="EMBL" id="JADFTS010000009">
    <property type="protein sequence ID" value="KAF9590441.1"/>
    <property type="molecule type" value="Genomic_DNA"/>
</dbReference>
<dbReference type="PANTHER" id="PTHR31672:SF13">
    <property type="entry name" value="F-BOX PROTEIN CPR30-LIKE"/>
    <property type="match status" value="1"/>
</dbReference>
<accession>A0A835LKA5</accession>
<keyword evidence="2" id="KW-1185">Reference proteome</keyword>
<reference evidence="1 2" key="1">
    <citation type="submission" date="2020-10" db="EMBL/GenBank/DDBJ databases">
        <title>The Coptis chinensis genome and diversification of protoberbering-type alkaloids.</title>
        <authorList>
            <person name="Wang B."/>
            <person name="Shu S."/>
            <person name="Song C."/>
            <person name="Liu Y."/>
        </authorList>
    </citation>
    <scope>NUCLEOTIDE SEQUENCE [LARGE SCALE GENOMIC DNA]</scope>
    <source>
        <strain evidence="1">HL-2020</strain>
        <tissue evidence="1">Leaf</tissue>
    </source>
</reference>
<dbReference type="PANTHER" id="PTHR31672">
    <property type="entry name" value="BNACNNG10540D PROTEIN"/>
    <property type="match status" value="1"/>
</dbReference>
<gene>
    <name evidence="1" type="ORF">IFM89_035276</name>
</gene>
<dbReference type="Proteomes" id="UP000631114">
    <property type="component" value="Unassembled WGS sequence"/>
</dbReference>
<sequence length="275" mass="31544">MNLYFSEDIIKKILIRILAKKLIKFNTVCKLWHSFISDSNFVKAHFHSCHSQGEINFDVSKKDYSGPRDYVSHKTEDRGSTIVEKFEFDFAIPDEDDGASVLASCNEYIVCSFDVESGNLRKTKLQTLNAKKFILSSEMKGSVGITIVFHDHIDIWGLPDNANKQWIKTVSISLQGLPNIPKFWRNMCIVGVTDYFDSYNDDDLDIILKTFVRDGEKLLCYDLESEELRQVANISKKIPLDRPYHFHFESLVDSLVSWLPAKTKQKGNRGRGAEC</sequence>